<comment type="catalytic activity">
    <reaction evidence="1">
        <text>4-amino-5-aminomethyl-2-methylpyrimidine + H2O = 4-amino-5-hydroxymethyl-2-methylpyrimidine + NH4(+)</text>
        <dbReference type="Rhea" id="RHEA:31799"/>
        <dbReference type="ChEBI" id="CHEBI:15377"/>
        <dbReference type="ChEBI" id="CHEBI:16892"/>
        <dbReference type="ChEBI" id="CHEBI:28938"/>
        <dbReference type="ChEBI" id="CHEBI:63416"/>
        <dbReference type="EC" id="3.5.99.2"/>
    </reaction>
</comment>
<comment type="catalytic activity">
    <reaction evidence="1">
        <text>thiamine + H2O = 5-(2-hydroxyethyl)-4-methylthiazole + 4-amino-5-hydroxymethyl-2-methylpyrimidine + H(+)</text>
        <dbReference type="Rhea" id="RHEA:17509"/>
        <dbReference type="ChEBI" id="CHEBI:15377"/>
        <dbReference type="ChEBI" id="CHEBI:15378"/>
        <dbReference type="ChEBI" id="CHEBI:16892"/>
        <dbReference type="ChEBI" id="CHEBI:17957"/>
        <dbReference type="ChEBI" id="CHEBI:18385"/>
        <dbReference type="EC" id="3.5.99.2"/>
    </reaction>
</comment>
<dbReference type="GO" id="GO:0005829">
    <property type="term" value="C:cytosol"/>
    <property type="evidence" value="ECO:0007669"/>
    <property type="project" value="TreeGrafter"/>
</dbReference>
<dbReference type="InterPro" id="IPR016084">
    <property type="entry name" value="Haem_Oase-like_multi-hlx"/>
</dbReference>
<keyword evidence="1" id="KW-0784">Thiamine biosynthesis</keyword>
<accession>A0A1B1U797</accession>
<dbReference type="EMBL" id="CP016503">
    <property type="protein sequence ID" value="ANV98664.1"/>
    <property type="molecule type" value="Genomic_DNA"/>
</dbReference>
<protein>
    <recommendedName>
        <fullName evidence="1">Aminopyrimidine aminohydrolase</fullName>
        <ecNumber evidence="1">3.5.99.2</ecNumber>
    </recommendedName>
</protein>
<dbReference type="NCBIfam" id="TIGR04306">
    <property type="entry name" value="salvage_TenA"/>
    <property type="match status" value="1"/>
</dbReference>
<feature type="domain" description="Thiaminase-2/PQQC" evidence="2">
    <location>
        <begin position="11"/>
        <end position="215"/>
    </location>
</feature>
<gene>
    <name evidence="3" type="ORF">BBW65_07570</name>
</gene>
<dbReference type="Proteomes" id="UP000092884">
    <property type="component" value="Chromosome"/>
</dbReference>
<dbReference type="SUPFAM" id="SSF48613">
    <property type="entry name" value="Heme oxygenase-like"/>
    <property type="match status" value="1"/>
</dbReference>
<dbReference type="EC" id="3.5.99.2" evidence="1"/>
<organism evidence="3 4">
    <name type="scientific">Helicobacter enhydrae</name>
    <dbReference type="NCBI Taxonomy" id="222136"/>
    <lineage>
        <taxon>Bacteria</taxon>
        <taxon>Pseudomonadati</taxon>
        <taxon>Campylobacterota</taxon>
        <taxon>Epsilonproteobacteria</taxon>
        <taxon>Campylobacterales</taxon>
        <taxon>Helicobacteraceae</taxon>
        <taxon>Helicobacter</taxon>
    </lineage>
</organism>
<evidence type="ECO:0000313" key="3">
    <source>
        <dbReference type="EMBL" id="ANV98664.1"/>
    </source>
</evidence>
<dbReference type="AlphaFoldDB" id="A0A1B1U797"/>
<keyword evidence="1" id="KW-0378">Hydrolase</keyword>
<dbReference type="InterPro" id="IPR027574">
    <property type="entry name" value="Thiaminase_II"/>
</dbReference>
<evidence type="ECO:0000313" key="4">
    <source>
        <dbReference type="Proteomes" id="UP000092884"/>
    </source>
</evidence>
<comment type="similarity">
    <text evidence="1">Belongs to the TenA family.</text>
</comment>
<dbReference type="OrthoDB" id="34166at2"/>
<name>A0A1B1U797_9HELI</name>
<comment type="function">
    <text evidence="1">Catalyzes an amino-pyrimidine hydrolysis reaction at the C5' of the pyrimidine moiety of thiamine compounds, a reaction that is part of a thiamine salvage pathway.</text>
</comment>
<sequence length="219" mass="25459">MLFERLLNDNAEIWEDYIHHPFVKQLGNQSLKQENFLFYIKQDYLYLIQYAKCAARLAINARNIQEMQFAFYIAQSIIEGETTVHKSILTSHKLDLRTLGTQDESLTNIAYSRYLLSIGESGDFLDLLIALSSCAIGYAVVGRELFSSLQNLDGHIYKDWILSYASEDFQNFAREYEDLVNAFTPEVTPERFQRLSEIFGIATKLEKAFWQHALELRMD</sequence>
<dbReference type="PANTHER" id="PTHR43198:SF2">
    <property type="entry name" value="SI:CH1073-67J19.1-RELATED"/>
    <property type="match status" value="1"/>
</dbReference>
<evidence type="ECO:0000259" key="2">
    <source>
        <dbReference type="Pfam" id="PF03070"/>
    </source>
</evidence>
<dbReference type="STRING" id="222136.BBW65_07570"/>
<dbReference type="InterPro" id="IPR050967">
    <property type="entry name" value="Thiamine_Salvage_TenA"/>
</dbReference>
<reference evidence="4" key="1">
    <citation type="submission" date="2016-07" db="EMBL/GenBank/DDBJ databases">
        <authorList>
            <person name="Florea S."/>
            <person name="Webb J.S."/>
            <person name="Jaromczyk J."/>
            <person name="Schardl C.L."/>
        </authorList>
    </citation>
    <scope>NUCLEOTIDE SEQUENCE [LARGE SCALE GENOMIC DNA]</scope>
    <source>
        <strain evidence="4">MIT 01-6242</strain>
    </source>
</reference>
<proteinExistence type="inferred from homology"/>
<evidence type="ECO:0000256" key="1">
    <source>
        <dbReference type="RuleBase" id="RU363093"/>
    </source>
</evidence>
<dbReference type="UniPathway" id="UPA00060"/>
<dbReference type="Gene3D" id="1.20.910.10">
    <property type="entry name" value="Heme oxygenase-like"/>
    <property type="match status" value="1"/>
</dbReference>
<dbReference type="CDD" id="cd19367">
    <property type="entry name" value="TenA_C_ScTHI20-like"/>
    <property type="match status" value="1"/>
</dbReference>
<dbReference type="Pfam" id="PF03070">
    <property type="entry name" value="TENA_THI-4"/>
    <property type="match status" value="1"/>
</dbReference>
<dbReference type="PANTHER" id="PTHR43198">
    <property type="entry name" value="BIFUNCTIONAL TH2 PROTEIN"/>
    <property type="match status" value="1"/>
</dbReference>
<comment type="pathway">
    <text evidence="1">Cofactor biosynthesis; thiamine diphosphate biosynthesis.</text>
</comment>
<dbReference type="KEGG" id="het:BBW65_07570"/>
<dbReference type="RefSeq" id="WP_066341642.1">
    <property type="nucleotide sequence ID" value="NZ_CP016503.1"/>
</dbReference>
<dbReference type="GO" id="GO:0050334">
    <property type="term" value="F:thiaminase activity"/>
    <property type="evidence" value="ECO:0007669"/>
    <property type="project" value="UniProtKB-EC"/>
</dbReference>
<dbReference type="GO" id="GO:0009229">
    <property type="term" value="P:thiamine diphosphate biosynthetic process"/>
    <property type="evidence" value="ECO:0007669"/>
    <property type="project" value="UniProtKB-UniPathway"/>
</dbReference>
<dbReference type="GO" id="GO:0009228">
    <property type="term" value="P:thiamine biosynthetic process"/>
    <property type="evidence" value="ECO:0007669"/>
    <property type="project" value="UniProtKB-KW"/>
</dbReference>
<dbReference type="InterPro" id="IPR004305">
    <property type="entry name" value="Thiaminase-2/PQQC"/>
</dbReference>
<keyword evidence="4" id="KW-1185">Reference proteome</keyword>